<organism evidence="2">
    <name type="scientific">Attheya septentrionalis</name>
    <dbReference type="NCBI Taxonomy" id="420275"/>
    <lineage>
        <taxon>Eukaryota</taxon>
        <taxon>Sar</taxon>
        <taxon>Stramenopiles</taxon>
        <taxon>Ochrophyta</taxon>
        <taxon>Bacillariophyta</taxon>
        <taxon>Coscinodiscophyceae</taxon>
        <taxon>Chaetocerotophycidae</taxon>
        <taxon>Chaetocerotales</taxon>
        <taxon>Attheyaceae</taxon>
        <taxon>Attheya</taxon>
    </lineage>
</organism>
<gene>
    <name evidence="2" type="ORF">ASEP1449_LOCUS20069</name>
</gene>
<proteinExistence type="predicted"/>
<reference evidence="2" key="1">
    <citation type="submission" date="2021-01" db="EMBL/GenBank/DDBJ databases">
        <authorList>
            <person name="Corre E."/>
            <person name="Pelletier E."/>
            <person name="Niang G."/>
            <person name="Scheremetjew M."/>
            <person name="Finn R."/>
            <person name="Kale V."/>
            <person name="Holt S."/>
            <person name="Cochrane G."/>
            <person name="Meng A."/>
            <person name="Brown T."/>
            <person name="Cohen L."/>
        </authorList>
    </citation>
    <scope>NUCLEOTIDE SEQUENCE</scope>
    <source>
        <strain evidence="2">CCMP2084</strain>
    </source>
</reference>
<dbReference type="Pfam" id="PF13905">
    <property type="entry name" value="Thioredoxin_8"/>
    <property type="match status" value="1"/>
</dbReference>
<sequence length="226" mass="25253">MSDSSSNPPKQRGVILSLLQGGPFVRYDTIATNQEEESISRPHYDKDELHRAVQLCERRVRRKRHAHKKLGTTDEEAGGPSHPTITTCTTSVVPSPTCDLLLLCFMDVTNRHCLKSMDLVADLVFQNNTMECICIPNQESDNETLQVLLQSSGFFSLPMDHPNRSAILQLLCVSRVPTVVVMDLRTSNKIVTTHGLEAMEANPHTCVEEWKQGRSGISFYQSCPLS</sequence>
<evidence type="ECO:0000259" key="1">
    <source>
        <dbReference type="Pfam" id="PF13905"/>
    </source>
</evidence>
<dbReference type="Gene3D" id="3.40.30.10">
    <property type="entry name" value="Glutaredoxin"/>
    <property type="match status" value="1"/>
</dbReference>
<dbReference type="AlphaFoldDB" id="A0A7S2UTF2"/>
<dbReference type="EMBL" id="HBHQ01029572">
    <property type="protein sequence ID" value="CAD9828234.1"/>
    <property type="molecule type" value="Transcribed_RNA"/>
</dbReference>
<dbReference type="InterPro" id="IPR012336">
    <property type="entry name" value="Thioredoxin-like_fold"/>
</dbReference>
<protein>
    <recommendedName>
        <fullName evidence="1">Thioredoxin-like fold domain-containing protein</fullName>
    </recommendedName>
</protein>
<accession>A0A7S2UTF2</accession>
<feature type="domain" description="Thioredoxin-like fold" evidence="1">
    <location>
        <begin position="100"/>
        <end position="183"/>
    </location>
</feature>
<evidence type="ECO:0000313" key="2">
    <source>
        <dbReference type="EMBL" id="CAD9828234.1"/>
    </source>
</evidence>
<name>A0A7S2UTF2_9STRA</name>